<protein>
    <submittedName>
        <fullName evidence="1">Uncharacterized protein</fullName>
    </submittedName>
</protein>
<dbReference type="AlphaFoldDB" id="F9RP44"/>
<organism evidence="1 2">
    <name type="scientific">Vibrio scophthalmi LMG 19158</name>
    <dbReference type="NCBI Taxonomy" id="870967"/>
    <lineage>
        <taxon>Bacteria</taxon>
        <taxon>Pseudomonadati</taxon>
        <taxon>Pseudomonadota</taxon>
        <taxon>Gammaproteobacteria</taxon>
        <taxon>Vibrionales</taxon>
        <taxon>Vibrionaceae</taxon>
        <taxon>Vibrio</taxon>
    </lineage>
</organism>
<name>F9RP44_9VIBR</name>
<proteinExistence type="predicted"/>
<gene>
    <name evidence="1" type="ORF">VIS19158_10349</name>
</gene>
<comment type="caution">
    <text evidence="1">The sequence shown here is derived from an EMBL/GenBank/DDBJ whole genome shotgun (WGS) entry which is preliminary data.</text>
</comment>
<dbReference type="Proteomes" id="UP000004349">
    <property type="component" value="Unassembled WGS sequence"/>
</dbReference>
<reference evidence="1 2" key="1">
    <citation type="journal article" date="2012" name="Int. J. Syst. Evol. Microbiol.">
        <title>Vibrio caribbeanicus sp. nov., isolated from the marine sponge Scleritoderma cyanea.</title>
        <authorList>
            <person name="Hoffmann M."/>
            <person name="Monday S.R."/>
            <person name="Allard M.W."/>
            <person name="Strain E.A."/>
            <person name="Whittaker P."/>
            <person name="Naum M."/>
            <person name="McCarthy P.J."/>
            <person name="Lopez J.V."/>
            <person name="Fischer M."/>
            <person name="Brown E.W."/>
        </authorList>
    </citation>
    <scope>NUCLEOTIDE SEQUENCE [LARGE SCALE GENOMIC DNA]</scope>
    <source>
        <strain evidence="1 2">LMG 19158</strain>
    </source>
</reference>
<accession>F9RP44</accession>
<dbReference type="RefSeq" id="WP_005595674.1">
    <property type="nucleotide sequence ID" value="NZ_AFWE01000131.1"/>
</dbReference>
<dbReference type="EMBL" id="AFWE01000131">
    <property type="protein sequence ID" value="EGU36151.1"/>
    <property type="molecule type" value="Genomic_DNA"/>
</dbReference>
<evidence type="ECO:0000313" key="2">
    <source>
        <dbReference type="Proteomes" id="UP000004349"/>
    </source>
</evidence>
<sequence length="67" mass="7506">MKVWTIEEASKEFQIGAKVKYFPLLRDKSTFHEGEVRSEPWVVCGCVVISVTGKAGGLDVEHLELVK</sequence>
<evidence type="ECO:0000313" key="1">
    <source>
        <dbReference type="EMBL" id="EGU36151.1"/>
    </source>
</evidence>